<evidence type="ECO:0000313" key="10">
    <source>
        <dbReference type="EMBL" id="RZD16513.1"/>
    </source>
</evidence>
<name>A0A519BGW3_ACIG2</name>
<dbReference type="CDD" id="cd02439">
    <property type="entry name" value="DMB-PRT_CobT"/>
    <property type="match status" value="1"/>
</dbReference>
<proteinExistence type="inferred from homology"/>
<dbReference type="FunFam" id="3.40.50.10210:FF:000001">
    <property type="entry name" value="Nicotinate-nucleotide--dimethylbenzimidazole phosphoribosyltransferase"/>
    <property type="match status" value="1"/>
</dbReference>
<comment type="catalytic activity">
    <reaction evidence="8">
        <text>5,6-dimethylbenzimidazole + nicotinate beta-D-ribonucleotide = alpha-ribazole 5'-phosphate + nicotinate + H(+)</text>
        <dbReference type="Rhea" id="RHEA:11196"/>
        <dbReference type="ChEBI" id="CHEBI:15378"/>
        <dbReference type="ChEBI" id="CHEBI:15890"/>
        <dbReference type="ChEBI" id="CHEBI:32544"/>
        <dbReference type="ChEBI" id="CHEBI:57502"/>
        <dbReference type="ChEBI" id="CHEBI:57918"/>
        <dbReference type="EC" id="2.4.2.21"/>
    </reaction>
</comment>
<reference evidence="10 11" key="1">
    <citation type="journal article" date="2019" name="ISME J.">
        <title>Insights into ecological role of a new deltaproteobacterial order Candidatus Acidulodesulfobacterales by metagenomics and metatranscriptomics.</title>
        <authorList>
            <person name="Tan S."/>
            <person name="Liu J."/>
            <person name="Fang Y."/>
            <person name="Hedlund B.P."/>
            <person name="Lian Z.H."/>
            <person name="Huang L.Y."/>
            <person name="Li J.T."/>
            <person name="Huang L.N."/>
            <person name="Li W.J."/>
            <person name="Jiang H.C."/>
            <person name="Dong H.L."/>
            <person name="Shu W.S."/>
        </authorList>
    </citation>
    <scope>NUCLEOTIDE SEQUENCE [LARGE SCALE GENOMIC DNA]</scope>
    <source>
        <strain evidence="10">AP2</strain>
    </source>
</reference>
<comment type="pathway">
    <text evidence="1">Nucleoside biosynthesis; alpha-ribazole biosynthesis; alpha-ribazole from 5,6-dimethylbenzimidazole: step 1/2.</text>
</comment>
<organism evidence="10 11">
    <name type="scientific">Acididesulfobacter guangdongensis</name>
    <dbReference type="NCBI Taxonomy" id="2597225"/>
    <lineage>
        <taxon>Bacteria</taxon>
        <taxon>Deltaproteobacteria</taxon>
        <taxon>Candidatus Acidulodesulfobacterales</taxon>
        <taxon>Candidatus Acididesulfobacter</taxon>
    </lineage>
</organism>
<sequence>MTEHGKNIYCDFNKLNKEKLLLLIKSIPAIDKKKYYKIAESRLNRLIKPKGSLGRLEKFVCDIVAITENERPVVNSKYVCVFAGDHGVAFENVSAFKQEVTAQMVANFLTGGAAINTIANSVGARVVVADVGVNTDFGDDFLTNENFINAKINKGTGNIFKEPAMSYDDALKSVHTGIIIAEKLIDGGANICSTGDMGIANTTPSSAIVSFYSGIEPKTVCGYGTGVDKKVIFKKAVIIEKAIVNNITDRDDPISVLAGIGGFEIGAIAGFIIGCALKKTPVVVDGFISTAGAIIALNLNNNCADYIFLGHLSKEKGHSAAVSLIKKESNSDKKPVLNLGMHLGEGTGAVLAMKIIEASVDMYNNMLTFDEANVIASKKNQ</sequence>
<dbReference type="InterPro" id="IPR017846">
    <property type="entry name" value="Nict_dMeBzImd_PRibTrfase_bact"/>
</dbReference>
<dbReference type="InterPro" id="IPR023195">
    <property type="entry name" value="Nict_dMeBzImd_PRibTrfase_N"/>
</dbReference>
<evidence type="ECO:0000256" key="6">
    <source>
        <dbReference type="ARBA" id="ARBA00022676"/>
    </source>
</evidence>
<keyword evidence="6 10" id="KW-0328">Glycosyltransferase</keyword>
<evidence type="ECO:0000313" key="11">
    <source>
        <dbReference type="Proteomes" id="UP000316562"/>
    </source>
</evidence>
<dbReference type="EC" id="2.4.2.21" evidence="3 9"/>
<comment type="similarity">
    <text evidence="2">Belongs to the CobT family.</text>
</comment>
<evidence type="ECO:0000256" key="2">
    <source>
        <dbReference type="ARBA" id="ARBA00007110"/>
    </source>
</evidence>
<dbReference type="Gene3D" id="1.10.1610.10">
    <property type="match status" value="1"/>
</dbReference>
<dbReference type="SUPFAM" id="SSF52733">
    <property type="entry name" value="Nicotinate mononucleotide:5,6-dimethylbenzimidazole phosphoribosyltransferase (CobT)"/>
    <property type="match status" value="1"/>
</dbReference>
<dbReference type="AlphaFoldDB" id="A0A519BGW3"/>
<evidence type="ECO:0000256" key="8">
    <source>
        <dbReference type="ARBA" id="ARBA00047340"/>
    </source>
</evidence>
<evidence type="ECO:0000256" key="5">
    <source>
        <dbReference type="ARBA" id="ARBA00022573"/>
    </source>
</evidence>
<keyword evidence="5" id="KW-0169">Cobalamin biosynthesis</keyword>
<dbReference type="UniPathway" id="UPA00061">
    <property type="reaction ID" value="UER00516"/>
</dbReference>
<keyword evidence="7 10" id="KW-0808">Transferase</keyword>
<dbReference type="PANTHER" id="PTHR43463">
    <property type="entry name" value="NICOTINATE-NUCLEOTIDE--DIMETHYLBENZIMIDAZOLE PHOSPHORIBOSYLTRANSFERASE"/>
    <property type="match status" value="1"/>
</dbReference>
<dbReference type="Gene3D" id="3.40.50.10210">
    <property type="match status" value="1"/>
</dbReference>
<dbReference type="InterPro" id="IPR036087">
    <property type="entry name" value="Nict_dMeBzImd_PRibTrfase_sf"/>
</dbReference>
<gene>
    <name evidence="10" type="primary">cobT</name>
    <name evidence="10" type="ORF">EVJ46_05730</name>
</gene>
<accession>A0A519BGW3</accession>
<dbReference type="Pfam" id="PF02277">
    <property type="entry name" value="DBI_PRT"/>
    <property type="match status" value="1"/>
</dbReference>
<evidence type="ECO:0000256" key="7">
    <source>
        <dbReference type="ARBA" id="ARBA00022679"/>
    </source>
</evidence>
<comment type="caution">
    <text evidence="10">The sequence shown here is derived from an EMBL/GenBank/DDBJ whole genome shotgun (WGS) entry which is preliminary data.</text>
</comment>
<dbReference type="EMBL" id="SGBC01000002">
    <property type="protein sequence ID" value="RZD16513.1"/>
    <property type="molecule type" value="Genomic_DNA"/>
</dbReference>
<dbReference type="PANTHER" id="PTHR43463:SF1">
    <property type="entry name" value="NICOTINATE-NUCLEOTIDE--DIMETHYLBENZIMIDAZOLE PHOSPHORIBOSYLTRANSFERASE"/>
    <property type="match status" value="1"/>
</dbReference>
<evidence type="ECO:0000256" key="3">
    <source>
        <dbReference type="ARBA" id="ARBA00011991"/>
    </source>
</evidence>
<dbReference type="InterPro" id="IPR003200">
    <property type="entry name" value="Nict_dMeBzImd_PRibTrfase"/>
</dbReference>
<dbReference type="NCBIfam" id="TIGR03160">
    <property type="entry name" value="cobT_DBIPRT"/>
    <property type="match status" value="1"/>
</dbReference>
<dbReference type="Proteomes" id="UP000316562">
    <property type="component" value="Unassembled WGS sequence"/>
</dbReference>
<dbReference type="GO" id="GO:0008939">
    <property type="term" value="F:nicotinate-nucleotide-dimethylbenzimidazole phosphoribosyltransferase activity"/>
    <property type="evidence" value="ECO:0007669"/>
    <property type="project" value="UniProtKB-UniRule"/>
</dbReference>
<evidence type="ECO:0000256" key="9">
    <source>
        <dbReference type="NCBIfam" id="TIGR03160"/>
    </source>
</evidence>
<evidence type="ECO:0000256" key="1">
    <source>
        <dbReference type="ARBA" id="ARBA00005049"/>
    </source>
</evidence>
<dbReference type="NCBIfam" id="NF000996">
    <property type="entry name" value="PRK00105.1"/>
    <property type="match status" value="1"/>
</dbReference>
<dbReference type="GO" id="GO:0009236">
    <property type="term" value="P:cobalamin biosynthetic process"/>
    <property type="evidence" value="ECO:0007669"/>
    <property type="project" value="UniProtKB-UniRule"/>
</dbReference>
<evidence type="ECO:0000256" key="4">
    <source>
        <dbReference type="ARBA" id="ARBA00015486"/>
    </source>
</evidence>
<protein>
    <recommendedName>
        <fullName evidence="4 9">Nicotinate-nucleotide--dimethylbenzimidazole phosphoribosyltransferase</fullName>
        <ecNumber evidence="3 9">2.4.2.21</ecNumber>
    </recommendedName>
</protein>